<reference evidence="6 7" key="1">
    <citation type="submission" date="2016-07" db="EMBL/GenBank/DDBJ databases">
        <title>Pervasive Adenine N6-methylation of Active Genes in Fungi.</title>
        <authorList>
            <consortium name="DOE Joint Genome Institute"/>
            <person name="Mondo S.J."/>
            <person name="Dannebaum R.O."/>
            <person name="Kuo R.C."/>
            <person name="Labutti K."/>
            <person name="Haridas S."/>
            <person name="Kuo A."/>
            <person name="Salamov A."/>
            <person name="Ahrendt S.R."/>
            <person name="Lipzen A."/>
            <person name="Sullivan W."/>
            <person name="Andreopoulos W.B."/>
            <person name="Clum A."/>
            <person name="Lindquist E."/>
            <person name="Daum C."/>
            <person name="Ramamoorthy G.K."/>
            <person name="Gryganskyi A."/>
            <person name="Culley D."/>
            <person name="Magnuson J.K."/>
            <person name="James T.Y."/>
            <person name="O'Malley M.A."/>
            <person name="Stajich J.E."/>
            <person name="Spatafora J.W."/>
            <person name="Visel A."/>
            <person name="Grigoriev I.V."/>
        </authorList>
    </citation>
    <scope>NUCLEOTIDE SEQUENCE [LARGE SCALE GENOMIC DNA]</scope>
    <source>
        <strain evidence="6 7">PL171</strain>
    </source>
</reference>
<dbReference type="SUPFAM" id="SSF53328">
    <property type="entry name" value="Formyltransferase"/>
    <property type="match status" value="1"/>
</dbReference>
<sequence length="228" mass="24699">MSSHPATATSTVAARRPRIVVMISGSGTNLQALIDAAHMPNGPLAFADLSLVVSNRTGAYGLTRAAQANIPTLVFPLKPFRDRGQSRAEYDVALAQAILDHPSLQGNMPDLVVLAGWMHILSPEWLAKFPGGKMVVNLHPALPGEFDGAHAIERAYEASKGDNGILRTGCMVHYVIPEVDKGEVILTREVPIRKEDSLDDLEKRMHETEHKVIVAGVRKCLLDKGFAP</sequence>
<dbReference type="Pfam" id="PF00551">
    <property type="entry name" value="Formyl_trans_N"/>
    <property type="match status" value="1"/>
</dbReference>
<evidence type="ECO:0000259" key="5">
    <source>
        <dbReference type="Pfam" id="PF00551"/>
    </source>
</evidence>
<dbReference type="GO" id="GO:0005737">
    <property type="term" value="C:cytoplasm"/>
    <property type="evidence" value="ECO:0007669"/>
    <property type="project" value="TreeGrafter"/>
</dbReference>
<dbReference type="InterPro" id="IPR002376">
    <property type="entry name" value="Formyl_transf_N"/>
</dbReference>
<keyword evidence="3 6" id="KW-0808">Transferase</keyword>
<dbReference type="PANTHER" id="PTHR43369:SF2">
    <property type="entry name" value="PHOSPHORIBOSYLGLYCINAMIDE FORMYLTRANSFERASE"/>
    <property type="match status" value="1"/>
</dbReference>
<keyword evidence="4" id="KW-0658">Purine biosynthesis</keyword>
<dbReference type="EMBL" id="MCFL01000013">
    <property type="protein sequence ID" value="ORZ37333.1"/>
    <property type="molecule type" value="Genomic_DNA"/>
</dbReference>
<dbReference type="Proteomes" id="UP000193411">
    <property type="component" value="Unassembled WGS sequence"/>
</dbReference>
<dbReference type="InterPro" id="IPR036477">
    <property type="entry name" value="Formyl_transf_N_sf"/>
</dbReference>
<gene>
    <name evidence="6" type="ORF">BCR44DRAFT_31797</name>
</gene>
<accession>A0A1Y2HUG7</accession>
<comment type="pathway">
    <text evidence="1">Purine metabolism; IMP biosynthesis via de novo pathway; N(2)-formyl-N(1)-(5-phospho-D-ribosyl)glycinamide from N(1)-(5-phospho-D-ribosyl)glycinamide (10-formyl THF route): step 1/1.</text>
</comment>
<feature type="domain" description="Formyl transferase N-terminal" evidence="5">
    <location>
        <begin position="18"/>
        <end position="215"/>
    </location>
</feature>
<comment type="caution">
    <text evidence="6">The sequence shown here is derived from an EMBL/GenBank/DDBJ whole genome shotgun (WGS) entry which is preliminary data.</text>
</comment>
<dbReference type="GO" id="GO:0004644">
    <property type="term" value="F:phosphoribosylglycinamide formyltransferase activity"/>
    <property type="evidence" value="ECO:0007669"/>
    <property type="project" value="UniProtKB-EC"/>
</dbReference>
<dbReference type="EC" id="2.1.2.2" evidence="2"/>
<dbReference type="AlphaFoldDB" id="A0A1Y2HUG7"/>
<dbReference type="NCBIfam" id="TIGR00639">
    <property type="entry name" value="PurN"/>
    <property type="match status" value="1"/>
</dbReference>
<evidence type="ECO:0000256" key="4">
    <source>
        <dbReference type="ARBA" id="ARBA00022755"/>
    </source>
</evidence>
<dbReference type="HAMAP" id="MF_01930">
    <property type="entry name" value="PurN"/>
    <property type="match status" value="1"/>
</dbReference>
<dbReference type="GO" id="GO:0006189">
    <property type="term" value="P:'de novo' IMP biosynthetic process"/>
    <property type="evidence" value="ECO:0007669"/>
    <property type="project" value="InterPro"/>
</dbReference>
<dbReference type="OrthoDB" id="5575075at2759"/>
<organism evidence="6 7">
    <name type="scientific">Catenaria anguillulae PL171</name>
    <dbReference type="NCBI Taxonomy" id="765915"/>
    <lineage>
        <taxon>Eukaryota</taxon>
        <taxon>Fungi</taxon>
        <taxon>Fungi incertae sedis</taxon>
        <taxon>Blastocladiomycota</taxon>
        <taxon>Blastocladiomycetes</taxon>
        <taxon>Blastocladiales</taxon>
        <taxon>Catenariaceae</taxon>
        <taxon>Catenaria</taxon>
    </lineage>
</organism>
<protein>
    <recommendedName>
        <fullName evidence="2">phosphoribosylglycinamide formyltransferase 1</fullName>
        <ecNumber evidence="2">2.1.2.2</ecNumber>
    </recommendedName>
</protein>
<dbReference type="InterPro" id="IPR004607">
    <property type="entry name" value="GART"/>
</dbReference>
<proteinExistence type="inferred from homology"/>
<evidence type="ECO:0000256" key="3">
    <source>
        <dbReference type="ARBA" id="ARBA00022679"/>
    </source>
</evidence>
<dbReference type="Gene3D" id="3.40.50.170">
    <property type="entry name" value="Formyl transferase, N-terminal domain"/>
    <property type="match status" value="1"/>
</dbReference>
<dbReference type="CDD" id="cd08645">
    <property type="entry name" value="FMT_core_GART"/>
    <property type="match status" value="1"/>
</dbReference>
<evidence type="ECO:0000313" key="7">
    <source>
        <dbReference type="Proteomes" id="UP000193411"/>
    </source>
</evidence>
<name>A0A1Y2HUG7_9FUNG</name>
<evidence type="ECO:0000256" key="1">
    <source>
        <dbReference type="ARBA" id="ARBA00005054"/>
    </source>
</evidence>
<dbReference type="PANTHER" id="PTHR43369">
    <property type="entry name" value="PHOSPHORIBOSYLGLYCINAMIDE FORMYLTRANSFERASE"/>
    <property type="match status" value="1"/>
</dbReference>
<evidence type="ECO:0000313" key="6">
    <source>
        <dbReference type="EMBL" id="ORZ37333.1"/>
    </source>
</evidence>
<dbReference type="STRING" id="765915.A0A1Y2HUG7"/>
<evidence type="ECO:0000256" key="2">
    <source>
        <dbReference type="ARBA" id="ARBA00012254"/>
    </source>
</evidence>
<keyword evidence="7" id="KW-1185">Reference proteome</keyword>